<accession>A0A542Y874</accession>
<protein>
    <submittedName>
        <fullName evidence="2">Uncharacterized protein</fullName>
    </submittedName>
</protein>
<evidence type="ECO:0000313" key="3">
    <source>
        <dbReference type="Proteomes" id="UP000319094"/>
    </source>
</evidence>
<name>A0A542Y874_9MICO</name>
<dbReference type="AlphaFoldDB" id="A0A542Y874"/>
<gene>
    <name evidence="2" type="ORF">FB468_2316</name>
</gene>
<proteinExistence type="predicted"/>
<keyword evidence="1" id="KW-1133">Transmembrane helix</keyword>
<evidence type="ECO:0000313" key="2">
    <source>
        <dbReference type="EMBL" id="TQL44265.1"/>
    </source>
</evidence>
<dbReference type="RefSeq" id="WP_141887472.1">
    <property type="nucleotide sequence ID" value="NZ_BAAAUY010000011.1"/>
</dbReference>
<keyword evidence="1" id="KW-0472">Membrane</keyword>
<sequence length="78" mass="8296">MTPIPLPARLAVTWLAIFPLVAIAQAILQPLLAGWPPLLVTAAVMTVVVPIAVTWAVPALSRAYVSLASRRSRDRKGA</sequence>
<dbReference type="Proteomes" id="UP000319094">
    <property type="component" value="Unassembled WGS sequence"/>
</dbReference>
<reference evidence="2 3" key="1">
    <citation type="submission" date="2019-06" db="EMBL/GenBank/DDBJ databases">
        <title>Sequencing the genomes of 1000 actinobacteria strains.</title>
        <authorList>
            <person name="Klenk H.-P."/>
        </authorList>
    </citation>
    <scope>NUCLEOTIDE SEQUENCE [LARGE SCALE GENOMIC DNA]</scope>
    <source>
        <strain evidence="2 3">DSM 8803</strain>
    </source>
</reference>
<dbReference type="EMBL" id="VFON01000001">
    <property type="protein sequence ID" value="TQL44265.1"/>
    <property type="molecule type" value="Genomic_DNA"/>
</dbReference>
<evidence type="ECO:0000256" key="1">
    <source>
        <dbReference type="SAM" id="Phobius"/>
    </source>
</evidence>
<comment type="caution">
    <text evidence="2">The sequence shown here is derived from an EMBL/GenBank/DDBJ whole genome shotgun (WGS) entry which is preliminary data.</text>
</comment>
<feature type="transmembrane region" description="Helical" evidence="1">
    <location>
        <begin position="42"/>
        <end position="65"/>
    </location>
</feature>
<keyword evidence="3" id="KW-1185">Reference proteome</keyword>
<organism evidence="2 3">
    <name type="scientific">Leucobacter komagatae</name>
    <dbReference type="NCBI Taxonomy" id="55969"/>
    <lineage>
        <taxon>Bacteria</taxon>
        <taxon>Bacillati</taxon>
        <taxon>Actinomycetota</taxon>
        <taxon>Actinomycetes</taxon>
        <taxon>Micrococcales</taxon>
        <taxon>Microbacteriaceae</taxon>
        <taxon>Leucobacter</taxon>
    </lineage>
</organism>
<keyword evidence="1" id="KW-0812">Transmembrane</keyword>